<proteinExistence type="predicted"/>
<reference evidence="1 2" key="2">
    <citation type="journal article" date="2022" name="Mol. Ecol. Resour.">
        <title>The genomes of chicory, endive, great burdock and yacon provide insights into Asteraceae paleo-polyploidization history and plant inulin production.</title>
        <authorList>
            <person name="Fan W."/>
            <person name="Wang S."/>
            <person name="Wang H."/>
            <person name="Wang A."/>
            <person name="Jiang F."/>
            <person name="Liu H."/>
            <person name="Zhao H."/>
            <person name="Xu D."/>
            <person name="Zhang Y."/>
        </authorList>
    </citation>
    <scope>NUCLEOTIDE SEQUENCE [LARGE SCALE GENOMIC DNA]</scope>
    <source>
        <strain evidence="2">cv. Yunnan</strain>
        <tissue evidence="1">Leaves</tissue>
    </source>
</reference>
<protein>
    <submittedName>
        <fullName evidence="1">Uncharacterized protein</fullName>
    </submittedName>
</protein>
<sequence length="212" mass="23423">MWRLSASKPKMGTNHNMSREDSTQPLFRPAESVVPNGPAFMIAIGIARAPLLGSNSTFFVDSWGVDFSVGAWWLYAFGLISYGDIEDNECFSDLTSLRSVKVSSLVWKAIDEGSVVNVHLEMHVGVEKSRNRNFMSSKIIDDENSLSLSFNFPSLVLDYRYTVACLGSSYYTSKAGRGPTWVNAFLLVVERPWHFIGVGFSLTTLSSGVVVS</sequence>
<accession>A0ACB9B618</accession>
<dbReference type="EMBL" id="CM042040">
    <property type="protein sequence ID" value="KAI3717375.1"/>
    <property type="molecule type" value="Genomic_DNA"/>
</dbReference>
<comment type="caution">
    <text evidence="1">The sequence shown here is derived from an EMBL/GenBank/DDBJ whole genome shotgun (WGS) entry which is preliminary data.</text>
</comment>
<reference evidence="2" key="1">
    <citation type="journal article" date="2022" name="Mol. Ecol. Resour.">
        <title>The genomes of chicory, endive, great burdock and yacon provide insights into Asteraceae palaeo-polyploidization history and plant inulin production.</title>
        <authorList>
            <person name="Fan W."/>
            <person name="Wang S."/>
            <person name="Wang H."/>
            <person name="Wang A."/>
            <person name="Jiang F."/>
            <person name="Liu H."/>
            <person name="Zhao H."/>
            <person name="Xu D."/>
            <person name="Zhang Y."/>
        </authorList>
    </citation>
    <scope>NUCLEOTIDE SEQUENCE [LARGE SCALE GENOMIC DNA]</scope>
    <source>
        <strain evidence="2">cv. Yunnan</strain>
    </source>
</reference>
<gene>
    <name evidence="1" type="ORF">L1987_68956</name>
</gene>
<evidence type="ECO:0000313" key="1">
    <source>
        <dbReference type="EMBL" id="KAI3717375.1"/>
    </source>
</evidence>
<name>A0ACB9B618_9ASTR</name>
<evidence type="ECO:0000313" key="2">
    <source>
        <dbReference type="Proteomes" id="UP001056120"/>
    </source>
</evidence>
<organism evidence="1 2">
    <name type="scientific">Smallanthus sonchifolius</name>
    <dbReference type="NCBI Taxonomy" id="185202"/>
    <lineage>
        <taxon>Eukaryota</taxon>
        <taxon>Viridiplantae</taxon>
        <taxon>Streptophyta</taxon>
        <taxon>Embryophyta</taxon>
        <taxon>Tracheophyta</taxon>
        <taxon>Spermatophyta</taxon>
        <taxon>Magnoliopsida</taxon>
        <taxon>eudicotyledons</taxon>
        <taxon>Gunneridae</taxon>
        <taxon>Pentapetalae</taxon>
        <taxon>asterids</taxon>
        <taxon>campanulids</taxon>
        <taxon>Asterales</taxon>
        <taxon>Asteraceae</taxon>
        <taxon>Asteroideae</taxon>
        <taxon>Heliantheae alliance</taxon>
        <taxon>Millerieae</taxon>
        <taxon>Smallanthus</taxon>
    </lineage>
</organism>
<dbReference type="Proteomes" id="UP001056120">
    <property type="component" value="Linkage Group LG23"/>
</dbReference>
<keyword evidence="2" id="KW-1185">Reference proteome</keyword>